<dbReference type="Proteomes" id="UP001207468">
    <property type="component" value="Unassembled WGS sequence"/>
</dbReference>
<proteinExistence type="predicted"/>
<reference evidence="1" key="1">
    <citation type="submission" date="2021-03" db="EMBL/GenBank/DDBJ databases">
        <title>Evolutionary priming and transition to the ectomycorrhizal habit in an iconic lineage of mushroom-forming fungi: is preadaptation a requirement?</title>
        <authorList>
            <consortium name="DOE Joint Genome Institute"/>
            <person name="Looney B.P."/>
            <person name="Miyauchi S."/>
            <person name="Morin E."/>
            <person name="Drula E."/>
            <person name="Courty P.E."/>
            <person name="Chicoki N."/>
            <person name="Fauchery L."/>
            <person name="Kohler A."/>
            <person name="Kuo A."/>
            <person name="LaButti K."/>
            <person name="Pangilinan J."/>
            <person name="Lipzen A."/>
            <person name="Riley R."/>
            <person name="Andreopoulos W."/>
            <person name="He G."/>
            <person name="Johnson J."/>
            <person name="Barry K.W."/>
            <person name="Grigoriev I.V."/>
            <person name="Nagy L."/>
            <person name="Hibbett D."/>
            <person name="Henrissat B."/>
            <person name="Matheny P.B."/>
            <person name="Labbe J."/>
            <person name="Martin A.F."/>
        </authorList>
    </citation>
    <scope>NUCLEOTIDE SEQUENCE</scope>
    <source>
        <strain evidence="1">BPL698</strain>
    </source>
</reference>
<gene>
    <name evidence="1" type="ORF">F5148DRAFT_1153163</name>
</gene>
<protein>
    <submittedName>
        <fullName evidence="1">Lipoprotein</fullName>
    </submittedName>
</protein>
<comment type="caution">
    <text evidence="1">The sequence shown here is derived from an EMBL/GenBank/DDBJ whole genome shotgun (WGS) entry which is preliminary data.</text>
</comment>
<name>A0ACC0TVN2_9AGAM</name>
<evidence type="ECO:0000313" key="1">
    <source>
        <dbReference type="EMBL" id="KAI9449344.1"/>
    </source>
</evidence>
<sequence>MKKTALCSFLCVIAMACLLACGSQGTGVSASITTDSLVKKGKYLVNTMGCNDCHSPKVMTAMGPVPDTSRLLSGHPSNIPLAKIDTAVVKQWVLLNPMLTNAAGPWGVSFAANLTPDESGIGNWTEEQFSRAMKGGKSKGMQNGRDLLPPMPRFMQVKDEDVKAIFTYLKSIKPIYNVVPAAIPPGELGKK</sequence>
<organism evidence="1 2">
    <name type="scientific">Russula earlei</name>
    <dbReference type="NCBI Taxonomy" id="71964"/>
    <lineage>
        <taxon>Eukaryota</taxon>
        <taxon>Fungi</taxon>
        <taxon>Dikarya</taxon>
        <taxon>Basidiomycota</taxon>
        <taxon>Agaricomycotina</taxon>
        <taxon>Agaricomycetes</taxon>
        <taxon>Russulales</taxon>
        <taxon>Russulaceae</taxon>
        <taxon>Russula</taxon>
    </lineage>
</organism>
<evidence type="ECO:0000313" key="2">
    <source>
        <dbReference type="Proteomes" id="UP001207468"/>
    </source>
</evidence>
<accession>A0ACC0TVN2</accession>
<keyword evidence="2" id="KW-1185">Reference proteome</keyword>
<dbReference type="EMBL" id="JAGFNK010000508">
    <property type="protein sequence ID" value="KAI9449344.1"/>
    <property type="molecule type" value="Genomic_DNA"/>
</dbReference>
<keyword evidence="1" id="KW-0449">Lipoprotein</keyword>